<sequence>MDFTKKEALGSIVPAQHEEKFLIELFGQVASRLKSRYNYTEGEFLSIFNREEKLIPVYIFSGNLSPAEALSKFLKENLGMDYSEIAEAAGRDKKSVWANYKRAAKKMPWKFEIKEGIAIPLSDFRKELSMLENIVAYLKDSKKMKGSEIAKLLNKAPANIWTIYQRASRKNGRKQ</sequence>
<dbReference type="EMBL" id="LCKF01000029">
    <property type="protein sequence ID" value="KKT90716.1"/>
    <property type="molecule type" value="Genomic_DNA"/>
</dbReference>
<dbReference type="AlphaFoldDB" id="A0A0G1L443"/>
<evidence type="ECO:0000313" key="2">
    <source>
        <dbReference type="Proteomes" id="UP000033966"/>
    </source>
</evidence>
<comment type="caution">
    <text evidence="1">The sequence shown here is derived from an EMBL/GenBank/DDBJ whole genome shotgun (WGS) entry which is preliminary data.</text>
</comment>
<reference evidence="1 2" key="1">
    <citation type="journal article" date="2015" name="Nature">
        <title>rRNA introns, odd ribosomes, and small enigmatic genomes across a large radiation of phyla.</title>
        <authorList>
            <person name="Brown C.T."/>
            <person name="Hug L.A."/>
            <person name="Thomas B.C."/>
            <person name="Sharon I."/>
            <person name="Castelle C.J."/>
            <person name="Singh A."/>
            <person name="Wilkins M.J."/>
            <person name="Williams K.H."/>
            <person name="Banfield J.F."/>
        </authorList>
    </citation>
    <scope>NUCLEOTIDE SEQUENCE [LARGE SCALE GENOMIC DNA]</scope>
</reference>
<accession>A0A0G1L443</accession>
<proteinExistence type="predicted"/>
<evidence type="ECO:0008006" key="3">
    <source>
        <dbReference type="Google" id="ProtNLM"/>
    </source>
</evidence>
<organism evidence="1 2">
    <name type="scientific">Candidatus Jorgensenbacteria bacterium GW2011_GWA2_45_13</name>
    <dbReference type="NCBI Taxonomy" id="1618662"/>
    <lineage>
        <taxon>Bacteria</taxon>
        <taxon>Candidatus Joergenseniibacteriota</taxon>
    </lineage>
</organism>
<gene>
    <name evidence="1" type="ORF">UW92_C0029G0003</name>
</gene>
<evidence type="ECO:0000313" key="1">
    <source>
        <dbReference type="EMBL" id="KKT90716.1"/>
    </source>
</evidence>
<protein>
    <recommendedName>
        <fullName evidence="3">RNA polymerase sigma factor 70 region 4 type 2 domain-containing protein</fullName>
    </recommendedName>
</protein>
<name>A0A0G1L443_9BACT</name>
<dbReference type="Proteomes" id="UP000033966">
    <property type="component" value="Unassembled WGS sequence"/>
</dbReference>